<keyword evidence="5" id="KW-1185">Reference proteome</keyword>
<sequence length="446" mass="50149">MAEEKSPTDQPFSHHIFEDDPDSKRAITAYAKAVLLTTLLITITIWGVLGLYWGADWRYMQGVHNLNGWIVDFDQGLIGATVAQAYLNNTGTKEQISWYTVPASMFPNGESDVAKAVLNHDCWAAVSIHAGATNSLNEAIAARNATNYNNQAVTAYASQARNEVGYAFFLKDQIQRPMEQTIMAFPMIQAQQAGVDIVDNLLTAAPTLLFQPLNYTLDDLRPFDIEVAVANDYIGLIYLLILSFIVVLSSYNARHATGLERRLTLGRLIALRFAVPVIVYFWLSLAYALLSLYFHVPFDRQFGHAGFVVYWMLSWIGMIALGLAMEAVITLITPQYIPYFLVLWIIFNVAPVFFQIEVLPTFFRYGYASIFYNVSETVRTLLFREKNQVGLNFGVLFAWIGVSIVTLPLVQAYVRGKEVREWQGQVRQKKADVETPQSETSSTTQG</sequence>
<dbReference type="InterPro" id="IPR022703">
    <property type="entry name" value="DUF3533"/>
</dbReference>
<dbReference type="EMBL" id="BPQB01000009">
    <property type="protein sequence ID" value="GJE88508.1"/>
    <property type="molecule type" value="Genomic_DNA"/>
</dbReference>
<evidence type="ECO:0000256" key="2">
    <source>
        <dbReference type="SAM" id="Phobius"/>
    </source>
</evidence>
<organism evidence="4 5">
    <name type="scientific">Phanerochaete sordida</name>
    <dbReference type="NCBI Taxonomy" id="48140"/>
    <lineage>
        <taxon>Eukaryota</taxon>
        <taxon>Fungi</taxon>
        <taxon>Dikarya</taxon>
        <taxon>Basidiomycota</taxon>
        <taxon>Agaricomycotina</taxon>
        <taxon>Agaricomycetes</taxon>
        <taxon>Polyporales</taxon>
        <taxon>Phanerochaetaceae</taxon>
        <taxon>Phanerochaete</taxon>
    </lineage>
</organism>
<feature type="compositionally biased region" description="Low complexity" evidence="1">
    <location>
        <begin position="434"/>
        <end position="446"/>
    </location>
</feature>
<name>A0A9P3G578_9APHY</name>
<feature type="domain" description="DUF3533" evidence="3">
    <location>
        <begin position="38"/>
        <end position="404"/>
    </location>
</feature>
<dbReference type="AlphaFoldDB" id="A0A9P3G578"/>
<gene>
    <name evidence="4" type="ORF">PsYK624_045910</name>
</gene>
<keyword evidence="2" id="KW-1133">Transmembrane helix</keyword>
<evidence type="ECO:0000313" key="5">
    <source>
        <dbReference type="Proteomes" id="UP000703269"/>
    </source>
</evidence>
<feature type="transmembrane region" description="Helical" evidence="2">
    <location>
        <begin position="308"/>
        <end position="329"/>
    </location>
</feature>
<dbReference type="Proteomes" id="UP000703269">
    <property type="component" value="Unassembled WGS sequence"/>
</dbReference>
<evidence type="ECO:0000256" key="1">
    <source>
        <dbReference type="SAM" id="MobiDB-lite"/>
    </source>
</evidence>
<accession>A0A9P3G578</accession>
<keyword evidence="2" id="KW-0472">Membrane</keyword>
<proteinExistence type="predicted"/>
<dbReference type="GO" id="GO:0016020">
    <property type="term" value="C:membrane"/>
    <property type="evidence" value="ECO:0007669"/>
    <property type="project" value="TreeGrafter"/>
</dbReference>
<keyword evidence="2" id="KW-0812">Transmembrane</keyword>
<dbReference type="PANTHER" id="PTHR34814">
    <property type="entry name" value="NITROSOGUANIDINE RESISTANCE PROTEIN SNG1"/>
    <property type="match status" value="1"/>
</dbReference>
<protein>
    <submittedName>
        <fullName evidence="4">SNG1 family protein</fullName>
    </submittedName>
</protein>
<comment type="caution">
    <text evidence="4">The sequence shown here is derived from an EMBL/GenBank/DDBJ whole genome shotgun (WGS) entry which is preliminary data.</text>
</comment>
<feature type="transmembrane region" description="Helical" evidence="2">
    <location>
        <begin position="233"/>
        <end position="253"/>
    </location>
</feature>
<evidence type="ECO:0000259" key="3">
    <source>
        <dbReference type="Pfam" id="PF12051"/>
    </source>
</evidence>
<dbReference type="OrthoDB" id="2140105at2759"/>
<evidence type="ECO:0000313" key="4">
    <source>
        <dbReference type="EMBL" id="GJE88508.1"/>
    </source>
</evidence>
<feature type="transmembrane region" description="Helical" evidence="2">
    <location>
        <begin position="336"/>
        <end position="356"/>
    </location>
</feature>
<feature type="transmembrane region" description="Helical" evidence="2">
    <location>
        <begin position="273"/>
        <end position="296"/>
    </location>
</feature>
<feature type="transmembrane region" description="Helical" evidence="2">
    <location>
        <begin position="33"/>
        <end position="55"/>
    </location>
</feature>
<reference evidence="4 5" key="1">
    <citation type="submission" date="2021-08" db="EMBL/GenBank/DDBJ databases">
        <title>Draft Genome Sequence of Phanerochaete sordida strain YK-624.</title>
        <authorList>
            <person name="Mori T."/>
            <person name="Dohra H."/>
            <person name="Suzuki T."/>
            <person name="Kawagishi H."/>
            <person name="Hirai H."/>
        </authorList>
    </citation>
    <scope>NUCLEOTIDE SEQUENCE [LARGE SCALE GENOMIC DNA]</scope>
    <source>
        <strain evidence="4 5">YK-624</strain>
    </source>
</reference>
<dbReference type="InterPro" id="IPR053001">
    <property type="entry name" value="MNNG_permease-like"/>
</dbReference>
<feature type="transmembrane region" description="Helical" evidence="2">
    <location>
        <begin position="389"/>
        <end position="410"/>
    </location>
</feature>
<feature type="region of interest" description="Disordered" evidence="1">
    <location>
        <begin position="425"/>
        <end position="446"/>
    </location>
</feature>
<dbReference type="PANTHER" id="PTHR34814:SF1">
    <property type="entry name" value="NITROSOGUANIDINE RESISTANCE PROTEIN SNG1"/>
    <property type="match status" value="1"/>
</dbReference>
<dbReference type="Pfam" id="PF12051">
    <property type="entry name" value="DUF3533"/>
    <property type="match status" value="1"/>
</dbReference>